<dbReference type="PANTHER" id="PTHR42760:SF122">
    <property type="entry name" value="NAD(P)-BINDING PROTEIN"/>
    <property type="match status" value="1"/>
</dbReference>
<dbReference type="FunFam" id="3.40.50.720:FF:000084">
    <property type="entry name" value="Short-chain dehydrogenase reductase"/>
    <property type="match status" value="1"/>
</dbReference>
<dbReference type="KEGG" id="dbk:DGMP_21820"/>
<dbReference type="Pfam" id="PF13561">
    <property type="entry name" value="adh_short_C2"/>
    <property type="match status" value="1"/>
</dbReference>
<keyword evidence="4" id="KW-1185">Reference proteome</keyword>
<dbReference type="GO" id="GO:0006633">
    <property type="term" value="P:fatty acid biosynthetic process"/>
    <property type="evidence" value="ECO:0007669"/>
    <property type="project" value="TreeGrafter"/>
</dbReference>
<dbReference type="PANTHER" id="PTHR42760">
    <property type="entry name" value="SHORT-CHAIN DEHYDROGENASES/REDUCTASES FAMILY MEMBER"/>
    <property type="match status" value="1"/>
</dbReference>
<dbReference type="EMBL" id="AP024086">
    <property type="protein sequence ID" value="BCL61489.1"/>
    <property type="molecule type" value="Genomic_DNA"/>
</dbReference>
<comment type="similarity">
    <text evidence="1">Belongs to the short-chain dehydrogenases/reductases (SDR) family.</text>
</comment>
<dbReference type="Proteomes" id="UP000826725">
    <property type="component" value="Chromosome"/>
</dbReference>
<evidence type="ECO:0000256" key="2">
    <source>
        <dbReference type="SAM" id="MobiDB-lite"/>
    </source>
</evidence>
<sequence length="264" mass="27625">MIQKQDLLSLTGKVAIITGGASGIGLATAQLLSAHGAKIALLDVNPQGQEEADNICNRGRDAKFFKCDVTLTDSVQKTVEAVMNTWGRIDILFNNAGVTVRKTVVDLTEKEWDFVLDVGLKGTFLLSKYVIPIMTAQGGGSIVNTGSGWGLKGGNLAAAYCAVKGGIVNLTRAMAIDHGPDNIRVNSVNPGDTDTSMLRDEGVQTGDVSDSASEKKYLEECGADRPLKRIGMPVDIAQAVLYLASDLSGWVTGGALVVDGGGIA</sequence>
<feature type="region of interest" description="Disordered" evidence="2">
    <location>
        <begin position="188"/>
        <end position="211"/>
    </location>
</feature>
<dbReference type="GO" id="GO:0016616">
    <property type="term" value="F:oxidoreductase activity, acting on the CH-OH group of donors, NAD or NADP as acceptor"/>
    <property type="evidence" value="ECO:0007669"/>
    <property type="project" value="TreeGrafter"/>
</dbReference>
<evidence type="ECO:0000256" key="1">
    <source>
        <dbReference type="ARBA" id="ARBA00006484"/>
    </source>
</evidence>
<name>A0A8D5JHI7_9BACT</name>
<dbReference type="NCBIfam" id="NF005559">
    <property type="entry name" value="PRK07231.1"/>
    <property type="match status" value="1"/>
</dbReference>
<evidence type="ECO:0000313" key="3">
    <source>
        <dbReference type="EMBL" id="BCL61489.1"/>
    </source>
</evidence>
<gene>
    <name evidence="3" type="ORF">DGMP_21820</name>
</gene>
<accession>A0A8D5JHI7</accession>
<dbReference type="RefSeq" id="WP_228853937.1">
    <property type="nucleotide sequence ID" value="NZ_AP024086.1"/>
</dbReference>
<dbReference type="InterPro" id="IPR002347">
    <property type="entry name" value="SDR_fam"/>
</dbReference>
<evidence type="ECO:0000313" key="4">
    <source>
        <dbReference type="Proteomes" id="UP000826725"/>
    </source>
</evidence>
<dbReference type="GO" id="GO:0048038">
    <property type="term" value="F:quinone binding"/>
    <property type="evidence" value="ECO:0007669"/>
    <property type="project" value="TreeGrafter"/>
</dbReference>
<protein>
    <submittedName>
        <fullName evidence="3">Beta-ketoacyl-ACP reductase</fullName>
    </submittedName>
</protein>
<dbReference type="CDD" id="cd05233">
    <property type="entry name" value="SDR_c"/>
    <property type="match status" value="1"/>
</dbReference>
<reference evidence="3" key="1">
    <citation type="submission" date="2020-09" db="EMBL/GenBank/DDBJ databases">
        <title>Desulfogranum mesoprofundum gen. nov., sp. nov., a novel mesophilic, sulfate-reducing chemolithoautotroph isolated from a deep-sea hydrothermal vent chimney in the Suiyo Seamount.</title>
        <authorList>
            <person name="Hashimoto Y."/>
            <person name="Nakagawa S."/>
        </authorList>
    </citation>
    <scope>NUCLEOTIDE SEQUENCE</scope>
    <source>
        <strain evidence="3">KT2</strain>
    </source>
</reference>
<organism evidence="3 4">
    <name type="scientific">Desulfomarina profundi</name>
    <dbReference type="NCBI Taxonomy" id="2772557"/>
    <lineage>
        <taxon>Bacteria</taxon>
        <taxon>Pseudomonadati</taxon>
        <taxon>Thermodesulfobacteriota</taxon>
        <taxon>Desulfobulbia</taxon>
        <taxon>Desulfobulbales</taxon>
        <taxon>Desulfobulbaceae</taxon>
        <taxon>Desulfomarina</taxon>
    </lineage>
</organism>
<proteinExistence type="inferred from homology"/>
<dbReference type="AlphaFoldDB" id="A0A8D5JHI7"/>